<sequence>MELLRLEEESNEEGDRAREKMERRWIIQYQRDTTSFKTADGGSAREVLDCDGGVTRSGLTTRWRVRVMASGWRGGAARVRQWRVASMIGAASFNGVVGAEMAPDPTPTRVGVLSGLVKRSSMAI</sequence>
<dbReference type="Proteomes" id="UP000266723">
    <property type="component" value="Unassembled WGS sequence"/>
</dbReference>
<evidence type="ECO:0000313" key="2">
    <source>
        <dbReference type="Proteomes" id="UP000266723"/>
    </source>
</evidence>
<evidence type="ECO:0000313" key="1">
    <source>
        <dbReference type="EMBL" id="KAF3605634.1"/>
    </source>
</evidence>
<gene>
    <name evidence="1" type="ORF">DY000_02045385</name>
</gene>
<protein>
    <submittedName>
        <fullName evidence="1">Uncharacterized protein</fullName>
    </submittedName>
</protein>
<comment type="caution">
    <text evidence="1">The sequence shown here is derived from an EMBL/GenBank/DDBJ whole genome shotgun (WGS) entry which is preliminary data.</text>
</comment>
<organism evidence="1 2">
    <name type="scientific">Brassica cretica</name>
    <name type="common">Mustard</name>
    <dbReference type="NCBI Taxonomy" id="69181"/>
    <lineage>
        <taxon>Eukaryota</taxon>
        <taxon>Viridiplantae</taxon>
        <taxon>Streptophyta</taxon>
        <taxon>Embryophyta</taxon>
        <taxon>Tracheophyta</taxon>
        <taxon>Spermatophyta</taxon>
        <taxon>Magnoliopsida</taxon>
        <taxon>eudicotyledons</taxon>
        <taxon>Gunneridae</taxon>
        <taxon>Pentapetalae</taxon>
        <taxon>rosids</taxon>
        <taxon>malvids</taxon>
        <taxon>Brassicales</taxon>
        <taxon>Brassicaceae</taxon>
        <taxon>Brassiceae</taxon>
        <taxon>Brassica</taxon>
    </lineage>
</organism>
<reference evidence="1 2" key="1">
    <citation type="journal article" date="2020" name="BMC Genomics">
        <title>Intraspecific diversification of the crop wild relative Brassica cretica Lam. using demographic model selection.</title>
        <authorList>
            <person name="Kioukis A."/>
            <person name="Michalopoulou V.A."/>
            <person name="Briers L."/>
            <person name="Pirintsos S."/>
            <person name="Studholme D.J."/>
            <person name="Pavlidis P."/>
            <person name="Sarris P.F."/>
        </authorList>
    </citation>
    <scope>NUCLEOTIDE SEQUENCE [LARGE SCALE GENOMIC DNA]</scope>
    <source>
        <strain evidence="2">cv. PFS-1207/04</strain>
    </source>
</reference>
<keyword evidence="2" id="KW-1185">Reference proteome</keyword>
<accession>A0ABQ7EQ19</accession>
<name>A0ABQ7EQ19_BRACR</name>
<dbReference type="EMBL" id="QGKV02000297">
    <property type="protein sequence ID" value="KAF3605634.1"/>
    <property type="molecule type" value="Genomic_DNA"/>
</dbReference>
<proteinExistence type="predicted"/>